<keyword evidence="2" id="KW-0723">Serine/threonine-protein kinase</keyword>
<keyword evidence="3" id="KW-0808">Transferase</keyword>
<sequence length="660" mass="75489">MGESKPIGQNNLFIKNVCDENLFKEYSYISPSFLSNDKTIAKSCLSTKISLNSQNSTTHLFQQHSNYRPNIKKIVEAKSNDFFNHYDLVNDSGRNQIDEINCLGDGSFSVCYRCIHRKSGHHFAVKIVRRYLRRDSQTGMSYDAAINERSLLQTCQGHNNIVKLIEVFQDDHYMFIVLELLEGGELLSRIRQHACMSEHQAWSVFHQLVLAVNHLHSHNIVHRDLKPENVMFQSFETENIKLIDFGFARFVPTSNYLMTTPCCTLNYAAPEVLYQAVIQAKKNAIFLIEPNLHATMKKFYHKGYSNKCDLEMLWSLGAVLYTMLTGRIPFQSFPYHLISNKHSPENVASVLGKMLNNQEFNFRRVNYSSAAQSVIDGLLNLNPDQRFSMKQLLEHPWFLSGPLERISVSYQENSLALRAISKQKQQAATFIDCDENKRIDSEKSAATFFLINQNSLRRQRLKMKFIKKPTNNENSALDSGQNLEQSKLKTDSEDEFMIVDFTVSNSNPDRFDSGIHSLSSSSCWNNSNNNSFHQDKTSTSLSTSSSSSFVLHNTDCAAVGNPNHNNSEVQSFLMPVEDSLNNQKAAKNDRFIKKASNELNGDQSRSLRLMDRNNNNVVVCDYSISEQISEASNHSRTYRNLSEIKFSRRKRRISTIVIDD</sequence>
<protein>
    <submittedName>
        <fullName evidence="7">Ribosomal S6 kinase alpha-like protein</fullName>
    </submittedName>
</protein>
<dbReference type="Proteomes" id="UP000616769">
    <property type="component" value="Unassembled WGS sequence"/>
</dbReference>
<evidence type="ECO:0000256" key="2">
    <source>
        <dbReference type="ARBA" id="ARBA00022527"/>
    </source>
</evidence>
<dbReference type="GO" id="GO:0005524">
    <property type="term" value="F:ATP binding"/>
    <property type="evidence" value="ECO:0007669"/>
    <property type="project" value="UniProtKB-UniRule"/>
</dbReference>
<proteinExistence type="inferred from homology"/>
<dbReference type="Pfam" id="PF00069">
    <property type="entry name" value="Pkinase"/>
    <property type="match status" value="1"/>
</dbReference>
<dbReference type="AlphaFoldDB" id="A0A132AIU2"/>
<comment type="caution">
    <text evidence="7">The sequence shown here is derived from an EMBL/GenBank/DDBJ whole genome shotgun (WGS) entry which is preliminary data.</text>
</comment>
<gene>
    <name evidence="7" type="ORF">QR98_0094930</name>
</gene>
<dbReference type="InterPro" id="IPR011009">
    <property type="entry name" value="Kinase-like_dom_sf"/>
</dbReference>
<dbReference type="SUPFAM" id="SSF56112">
    <property type="entry name" value="Protein kinase-like (PK-like)"/>
    <property type="match status" value="1"/>
</dbReference>
<organism evidence="7 8">
    <name type="scientific">Sarcoptes scabiei</name>
    <name type="common">Itch mite</name>
    <name type="synonym">Acarus scabiei</name>
    <dbReference type="NCBI Taxonomy" id="52283"/>
    <lineage>
        <taxon>Eukaryota</taxon>
        <taxon>Metazoa</taxon>
        <taxon>Ecdysozoa</taxon>
        <taxon>Arthropoda</taxon>
        <taxon>Chelicerata</taxon>
        <taxon>Arachnida</taxon>
        <taxon>Acari</taxon>
        <taxon>Acariformes</taxon>
        <taxon>Sarcoptiformes</taxon>
        <taxon>Astigmata</taxon>
        <taxon>Psoroptidia</taxon>
        <taxon>Sarcoptoidea</taxon>
        <taxon>Sarcoptidae</taxon>
        <taxon>Sarcoptinae</taxon>
        <taxon>Sarcoptes</taxon>
    </lineage>
</organism>
<dbReference type="OrthoDB" id="63267at2759"/>
<evidence type="ECO:0000256" key="6">
    <source>
        <dbReference type="ARBA" id="ARBA00022840"/>
    </source>
</evidence>
<dbReference type="Gene3D" id="3.30.200.20">
    <property type="entry name" value="Phosphorylase Kinase, domain 1"/>
    <property type="match status" value="1"/>
</dbReference>
<dbReference type="EMBL" id="JXLN01016088">
    <property type="protein sequence ID" value="KPM10928.1"/>
    <property type="molecule type" value="Genomic_DNA"/>
</dbReference>
<dbReference type="GO" id="GO:0004674">
    <property type="term" value="F:protein serine/threonine kinase activity"/>
    <property type="evidence" value="ECO:0007669"/>
    <property type="project" value="UniProtKB-KW"/>
</dbReference>
<evidence type="ECO:0000256" key="5">
    <source>
        <dbReference type="ARBA" id="ARBA00022777"/>
    </source>
</evidence>
<name>A0A132AIU2_SARSC</name>
<dbReference type="InterPro" id="IPR050205">
    <property type="entry name" value="CDPK_Ser/Thr_kinases"/>
</dbReference>
<dbReference type="PANTHER" id="PTHR24349">
    <property type="entry name" value="SERINE/THREONINE-PROTEIN KINASE"/>
    <property type="match status" value="1"/>
</dbReference>
<keyword evidence="4" id="KW-0547">Nucleotide-binding</keyword>
<evidence type="ECO:0000256" key="3">
    <source>
        <dbReference type="ARBA" id="ARBA00022679"/>
    </source>
</evidence>
<evidence type="ECO:0000256" key="4">
    <source>
        <dbReference type="ARBA" id="ARBA00022741"/>
    </source>
</evidence>
<accession>A0A132AIU2</accession>
<dbReference type="InterPro" id="IPR000719">
    <property type="entry name" value="Prot_kinase_dom"/>
</dbReference>
<dbReference type="InterPro" id="IPR008271">
    <property type="entry name" value="Ser/Thr_kinase_AS"/>
</dbReference>
<dbReference type="PROSITE" id="PS00108">
    <property type="entry name" value="PROTEIN_KINASE_ST"/>
    <property type="match status" value="1"/>
</dbReference>
<comment type="similarity">
    <text evidence="1">Belongs to the protein kinase superfamily. CAMK Ser/Thr protein kinase family.</text>
</comment>
<dbReference type="InterPro" id="IPR017441">
    <property type="entry name" value="Protein_kinase_ATP_BS"/>
</dbReference>
<keyword evidence="5 7" id="KW-0418">Kinase</keyword>
<keyword evidence="6" id="KW-0067">ATP-binding</keyword>
<evidence type="ECO:0000313" key="8">
    <source>
        <dbReference type="Proteomes" id="UP000616769"/>
    </source>
</evidence>
<dbReference type="Gene3D" id="1.10.510.10">
    <property type="entry name" value="Transferase(Phosphotransferase) domain 1"/>
    <property type="match status" value="1"/>
</dbReference>
<evidence type="ECO:0000313" key="7">
    <source>
        <dbReference type="EMBL" id="KPM10928.1"/>
    </source>
</evidence>
<dbReference type="PROSITE" id="PS00107">
    <property type="entry name" value="PROTEIN_KINASE_ATP"/>
    <property type="match status" value="1"/>
</dbReference>
<dbReference type="PROSITE" id="PS50011">
    <property type="entry name" value="PROTEIN_KINASE_DOM"/>
    <property type="match status" value="1"/>
</dbReference>
<reference evidence="7 8" key="1">
    <citation type="journal article" date="2015" name="Parasit. Vectors">
        <title>Draft genome of the scabies mite.</title>
        <authorList>
            <person name="Rider S.D.Jr."/>
            <person name="Morgan M.S."/>
            <person name="Arlian L.G."/>
        </authorList>
    </citation>
    <scope>NUCLEOTIDE SEQUENCE [LARGE SCALE GENOMIC DNA]</scope>
    <source>
        <strain evidence="7">Arlian Lab</strain>
    </source>
</reference>
<dbReference type="SMART" id="SM00220">
    <property type="entry name" value="S_TKc"/>
    <property type="match status" value="1"/>
</dbReference>
<evidence type="ECO:0000256" key="1">
    <source>
        <dbReference type="ARBA" id="ARBA00006692"/>
    </source>
</evidence>
<dbReference type="VEuPathDB" id="VectorBase:SSCA003365"/>